<protein>
    <submittedName>
        <fullName evidence="1">Uncharacterized protein</fullName>
    </submittedName>
</protein>
<reference evidence="1 2" key="1">
    <citation type="journal article" date="2023" name="Mol. Ecol. Resour.">
        <title>Chromosome-level genome assembly of a triploid poplar Populus alba 'Berolinensis'.</title>
        <authorList>
            <person name="Chen S."/>
            <person name="Yu Y."/>
            <person name="Wang X."/>
            <person name="Wang S."/>
            <person name="Zhang T."/>
            <person name="Zhou Y."/>
            <person name="He R."/>
            <person name="Meng N."/>
            <person name="Wang Y."/>
            <person name="Liu W."/>
            <person name="Liu Z."/>
            <person name="Liu J."/>
            <person name="Guo Q."/>
            <person name="Huang H."/>
            <person name="Sederoff R.R."/>
            <person name="Wang G."/>
            <person name="Qu G."/>
            <person name="Chen S."/>
        </authorList>
    </citation>
    <scope>NUCLEOTIDE SEQUENCE [LARGE SCALE GENOMIC DNA]</scope>
    <source>
        <strain evidence="1">SC-2020</strain>
    </source>
</reference>
<organism evidence="1 2">
    <name type="scientific">Populus alba x Populus x berolinensis</name>
    <dbReference type="NCBI Taxonomy" id="444605"/>
    <lineage>
        <taxon>Eukaryota</taxon>
        <taxon>Viridiplantae</taxon>
        <taxon>Streptophyta</taxon>
        <taxon>Embryophyta</taxon>
        <taxon>Tracheophyta</taxon>
        <taxon>Spermatophyta</taxon>
        <taxon>Magnoliopsida</taxon>
        <taxon>eudicotyledons</taxon>
        <taxon>Gunneridae</taxon>
        <taxon>Pentapetalae</taxon>
        <taxon>rosids</taxon>
        <taxon>fabids</taxon>
        <taxon>Malpighiales</taxon>
        <taxon>Salicaceae</taxon>
        <taxon>Saliceae</taxon>
        <taxon>Populus</taxon>
    </lineage>
</organism>
<accession>A0AAD6WNZ1</accession>
<evidence type="ECO:0000313" key="2">
    <source>
        <dbReference type="Proteomes" id="UP001164929"/>
    </source>
</evidence>
<dbReference type="AlphaFoldDB" id="A0AAD6WNZ1"/>
<dbReference type="EMBL" id="JAQIZT010000001">
    <property type="protein sequence ID" value="KAJ7015639.1"/>
    <property type="molecule type" value="Genomic_DNA"/>
</dbReference>
<name>A0AAD6WNZ1_9ROSI</name>
<keyword evidence="2" id="KW-1185">Reference proteome</keyword>
<dbReference type="Proteomes" id="UP001164929">
    <property type="component" value="Chromosome 1"/>
</dbReference>
<sequence>MAFSSIFLAKFGFLKSLEYKALAVSFRNPTVTGHSLLKFEVIFGKHILDAVLLSIWIDAEEKASFSPSNRQMRSLKLSSLCSNLLYKMENGKIINPSIIQDGFMTKTHDEEELSKSHNDTTKRLEEP</sequence>
<proteinExistence type="predicted"/>
<gene>
    <name evidence="1" type="ORF">NC653_004824</name>
</gene>
<comment type="caution">
    <text evidence="1">The sequence shown here is derived from an EMBL/GenBank/DDBJ whole genome shotgun (WGS) entry which is preliminary data.</text>
</comment>
<evidence type="ECO:0000313" key="1">
    <source>
        <dbReference type="EMBL" id="KAJ7015639.1"/>
    </source>
</evidence>